<dbReference type="InterPro" id="IPR001347">
    <property type="entry name" value="SIS_dom"/>
</dbReference>
<evidence type="ECO:0000259" key="4">
    <source>
        <dbReference type="PROSITE" id="PS51071"/>
    </source>
</evidence>
<keyword evidence="2" id="KW-0238">DNA-binding</keyword>
<dbReference type="GO" id="GO:0097367">
    <property type="term" value="F:carbohydrate derivative binding"/>
    <property type="evidence" value="ECO:0007669"/>
    <property type="project" value="InterPro"/>
</dbReference>
<dbReference type="Proteomes" id="UP000515928">
    <property type="component" value="Chromosome"/>
</dbReference>
<dbReference type="InterPro" id="IPR035472">
    <property type="entry name" value="RpiR-like_SIS"/>
</dbReference>
<dbReference type="Gene3D" id="1.10.10.10">
    <property type="entry name" value="Winged helix-like DNA-binding domain superfamily/Winged helix DNA-binding domain"/>
    <property type="match status" value="1"/>
</dbReference>
<dbReference type="PANTHER" id="PTHR30514">
    <property type="entry name" value="GLUCOKINASE"/>
    <property type="match status" value="1"/>
</dbReference>
<dbReference type="KEGG" id="eio:H9L01_04860"/>
<name>A0A7G9S1G4_9FIRM</name>
<evidence type="ECO:0000313" key="6">
    <source>
        <dbReference type="EMBL" id="QNN61689.1"/>
    </source>
</evidence>
<proteinExistence type="predicted"/>
<dbReference type="SUPFAM" id="SSF46689">
    <property type="entry name" value="Homeodomain-like"/>
    <property type="match status" value="1"/>
</dbReference>
<dbReference type="GO" id="GO:1901135">
    <property type="term" value="P:carbohydrate derivative metabolic process"/>
    <property type="evidence" value="ECO:0007669"/>
    <property type="project" value="InterPro"/>
</dbReference>
<feature type="domain" description="HTH rpiR-type" evidence="4">
    <location>
        <begin position="1"/>
        <end position="79"/>
    </location>
</feature>
<dbReference type="Pfam" id="PF01418">
    <property type="entry name" value="HTH_6"/>
    <property type="match status" value="1"/>
</dbReference>
<dbReference type="InterPro" id="IPR047640">
    <property type="entry name" value="RpiR-like"/>
</dbReference>
<feature type="domain" description="SIS" evidence="5">
    <location>
        <begin position="108"/>
        <end position="247"/>
    </location>
</feature>
<evidence type="ECO:0000259" key="5">
    <source>
        <dbReference type="PROSITE" id="PS51464"/>
    </source>
</evidence>
<dbReference type="InterPro" id="IPR000281">
    <property type="entry name" value="HTH_RpiR"/>
</dbReference>
<evidence type="ECO:0000256" key="1">
    <source>
        <dbReference type="ARBA" id="ARBA00023015"/>
    </source>
</evidence>
<dbReference type="PROSITE" id="PS51071">
    <property type="entry name" value="HTH_RPIR"/>
    <property type="match status" value="1"/>
</dbReference>
<dbReference type="GO" id="GO:0003677">
    <property type="term" value="F:DNA binding"/>
    <property type="evidence" value="ECO:0007669"/>
    <property type="project" value="UniProtKB-KW"/>
</dbReference>
<dbReference type="SUPFAM" id="SSF53697">
    <property type="entry name" value="SIS domain"/>
    <property type="match status" value="1"/>
</dbReference>
<evidence type="ECO:0000256" key="3">
    <source>
        <dbReference type="ARBA" id="ARBA00023163"/>
    </source>
</evidence>
<dbReference type="InterPro" id="IPR009057">
    <property type="entry name" value="Homeodomain-like_sf"/>
</dbReference>
<accession>A0A7G9S1G4</accession>
<dbReference type="PROSITE" id="PS51464">
    <property type="entry name" value="SIS"/>
    <property type="match status" value="1"/>
</dbReference>
<dbReference type="Gene3D" id="3.40.50.10490">
    <property type="entry name" value="Glucose-6-phosphate isomerase like protein, domain 1"/>
    <property type="match status" value="1"/>
</dbReference>
<dbReference type="EMBL" id="CP060715">
    <property type="protein sequence ID" value="QNN61689.1"/>
    <property type="molecule type" value="Genomic_DNA"/>
</dbReference>
<dbReference type="CDD" id="cd05013">
    <property type="entry name" value="SIS_RpiR"/>
    <property type="match status" value="1"/>
</dbReference>
<dbReference type="InterPro" id="IPR046348">
    <property type="entry name" value="SIS_dom_sf"/>
</dbReference>
<keyword evidence="1" id="KW-0805">Transcription regulation</keyword>
<evidence type="ECO:0000256" key="2">
    <source>
        <dbReference type="ARBA" id="ARBA00023125"/>
    </source>
</evidence>
<protein>
    <submittedName>
        <fullName evidence="6">MurR/RpiR family transcriptional regulator</fullName>
    </submittedName>
</protein>
<evidence type="ECO:0000313" key="7">
    <source>
        <dbReference type="Proteomes" id="UP000515928"/>
    </source>
</evidence>
<keyword evidence="7" id="KW-1185">Reference proteome</keyword>
<dbReference type="PANTHER" id="PTHR30514:SF10">
    <property type="entry name" value="MURR_RPIR FAMILY TRANSCRIPTIONAL REGULATOR"/>
    <property type="match status" value="1"/>
</dbReference>
<dbReference type="AlphaFoldDB" id="A0A7G9S1G4"/>
<organism evidence="6 7">
    <name type="scientific">Erysipelothrix inopinata</name>
    <dbReference type="NCBI Taxonomy" id="225084"/>
    <lineage>
        <taxon>Bacteria</taxon>
        <taxon>Bacillati</taxon>
        <taxon>Bacillota</taxon>
        <taxon>Erysipelotrichia</taxon>
        <taxon>Erysipelotrichales</taxon>
        <taxon>Erysipelotrichaceae</taxon>
        <taxon>Erysipelothrix</taxon>
    </lineage>
</organism>
<dbReference type="Pfam" id="PF01380">
    <property type="entry name" value="SIS"/>
    <property type="match status" value="1"/>
</dbReference>
<dbReference type="InterPro" id="IPR036388">
    <property type="entry name" value="WH-like_DNA-bd_sf"/>
</dbReference>
<dbReference type="GO" id="GO:0003700">
    <property type="term" value="F:DNA-binding transcription factor activity"/>
    <property type="evidence" value="ECO:0007669"/>
    <property type="project" value="InterPro"/>
</dbReference>
<gene>
    <name evidence="6" type="ORF">H9L01_04860</name>
</gene>
<reference evidence="6 7" key="1">
    <citation type="submission" date="2020-08" db="EMBL/GenBank/DDBJ databases">
        <title>Genome sequence of Erysipelothrix inopinata DSM 15511T.</title>
        <authorList>
            <person name="Hyun D.-W."/>
            <person name="Bae J.-W."/>
        </authorList>
    </citation>
    <scope>NUCLEOTIDE SEQUENCE [LARGE SCALE GENOMIC DNA]</scope>
    <source>
        <strain evidence="6 7">DSM 15511</strain>
    </source>
</reference>
<keyword evidence="3" id="KW-0804">Transcription</keyword>
<dbReference type="RefSeq" id="WP_187534885.1">
    <property type="nucleotide sequence ID" value="NZ_CBCSHU010000015.1"/>
</dbReference>
<sequence length="261" mass="30586">MSLRKQISLHAHTLTEMEKQFLRNLLENAKEFEPKSFTIENLAEYFNVSKTSVHRFTQKLGYDSFIYFRDDFFRKDDSHEMKEKWDDQYVEMLQHTYELVSSSITDNLLQKMIHANRITFYGMGMSNYLGKMFQIKLQLYGKIVEQYDDSRYMRLSAKNLVKGEDLVFVISRTGRPPEIVEAIVEASLRNIDIVLITEEPISPLGSLATDIIQTSFSQDSDQSIDTRINAHIALDILMNRFIEFKEKEALDYERNDSDLES</sequence>